<evidence type="ECO:0000313" key="1">
    <source>
        <dbReference type="EMBL" id="MDR9847088.1"/>
    </source>
</evidence>
<reference evidence="1" key="1">
    <citation type="submission" date="2023-09" db="EMBL/GenBank/DDBJ databases">
        <title>Description of first Herbaspirillum huttiense subsp. nephrolepsisexaltata and Herbaspirillum huttiense subsp. lycopersicon.</title>
        <authorList>
            <person name="Poudel M."/>
            <person name="Sharma A."/>
            <person name="Goss E."/>
            <person name="Tapia J.H."/>
            <person name="Harmon C.M."/>
            <person name="Jones J.B."/>
        </authorList>
    </citation>
    <scope>NUCLEOTIDE SEQUENCE</scope>
    <source>
        <strain evidence="1">SE1</strain>
    </source>
</reference>
<dbReference type="EMBL" id="JAVLSJ010000001">
    <property type="protein sequence ID" value="MDR9847088.1"/>
    <property type="molecule type" value="Genomic_DNA"/>
</dbReference>
<name>A0ABU2EGV1_9BURK</name>
<comment type="caution">
    <text evidence="1">The sequence shown here is derived from an EMBL/GenBank/DDBJ whole genome shotgun (WGS) entry which is preliminary data.</text>
</comment>
<evidence type="ECO:0000313" key="2">
    <source>
        <dbReference type="Proteomes" id="UP001246576"/>
    </source>
</evidence>
<dbReference type="RefSeq" id="WP_310839510.1">
    <property type="nucleotide sequence ID" value="NZ_JAVLSJ010000001.1"/>
</dbReference>
<accession>A0ABU2EGV1</accession>
<gene>
    <name evidence="1" type="ORF">RI048_02560</name>
</gene>
<organism evidence="1 2">
    <name type="scientific">Herbaspirillum huttiense subsp. lycopersici</name>
    <dbReference type="NCBI Taxonomy" id="3074428"/>
    <lineage>
        <taxon>Bacteria</taxon>
        <taxon>Pseudomonadati</taxon>
        <taxon>Pseudomonadota</taxon>
        <taxon>Betaproteobacteria</taxon>
        <taxon>Burkholderiales</taxon>
        <taxon>Oxalobacteraceae</taxon>
        <taxon>Herbaspirillum</taxon>
    </lineage>
</organism>
<dbReference type="Proteomes" id="UP001246576">
    <property type="component" value="Unassembled WGS sequence"/>
</dbReference>
<sequence length="119" mass="13289">MQHKKPCSECPWRRASAAGWLGSSTPLEFANQAESGIRMPCHLAVDYEREDWEEQADVAPQCAGRAVYMANRCKSQPGLLKVPADRAEVFSNVQEFLAHHMHGKAPNVMILGDRVVELK</sequence>
<keyword evidence="2" id="KW-1185">Reference proteome</keyword>
<protein>
    <submittedName>
        <fullName evidence="1">Uncharacterized protein</fullName>
    </submittedName>
</protein>
<proteinExistence type="predicted"/>